<dbReference type="PANTHER" id="PTHR36173:SF2">
    <property type="entry name" value="RIBONUCLEASE VAPC16"/>
    <property type="match status" value="1"/>
</dbReference>
<sequence>MNSFLLDTHTFIWLSENDPNLPDSLREMIDIADHVYLSIASLWEIAIKLNLGKLSLQQSYKTIEDKLENSDILLLPIMFIDTLQICNLPLHHRDPFDRMLIAQAINRSLILISRDIKFDAYPIQRLWD</sequence>
<dbReference type="CDD" id="cd09872">
    <property type="entry name" value="PIN_Sll0205-like"/>
    <property type="match status" value="1"/>
</dbReference>
<dbReference type="Pfam" id="PF01850">
    <property type="entry name" value="PIN"/>
    <property type="match status" value="1"/>
</dbReference>
<dbReference type="OrthoDB" id="9798990at2"/>
<gene>
    <name evidence="2" type="ORF">PL9214650739</name>
</gene>
<dbReference type="SUPFAM" id="SSF88723">
    <property type="entry name" value="PIN domain-like"/>
    <property type="match status" value="1"/>
</dbReference>
<dbReference type="Proteomes" id="UP000184315">
    <property type="component" value="Unassembled WGS sequence"/>
</dbReference>
<dbReference type="InterPro" id="IPR002716">
    <property type="entry name" value="PIN_dom"/>
</dbReference>
<dbReference type="RefSeq" id="WP_072722242.1">
    <property type="nucleotide sequence ID" value="NZ_LN889813.1"/>
</dbReference>
<accession>A0A1J1LTY0</accession>
<dbReference type="STRING" id="671072.PL9214650739"/>
<evidence type="ECO:0000313" key="3">
    <source>
        <dbReference type="Proteomes" id="UP000184315"/>
    </source>
</evidence>
<dbReference type="PANTHER" id="PTHR36173">
    <property type="entry name" value="RIBONUCLEASE VAPC16-RELATED"/>
    <property type="match status" value="1"/>
</dbReference>
<name>A0A1J1LTY0_9CYAN</name>
<evidence type="ECO:0000313" key="2">
    <source>
        <dbReference type="EMBL" id="CUR35300.1"/>
    </source>
</evidence>
<protein>
    <recommendedName>
        <fullName evidence="1">PIN domain-containing protein</fullName>
    </recommendedName>
</protein>
<proteinExistence type="predicted"/>
<dbReference type="InterPro" id="IPR029060">
    <property type="entry name" value="PIN-like_dom_sf"/>
</dbReference>
<dbReference type="Gene3D" id="3.40.50.1010">
    <property type="entry name" value="5'-nuclease"/>
    <property type="match status" value="1"/>
</dbReference>
<dbReference type="InterPro" id="IPR041705">
    <property type="entry name" value="PIN_Sll0205"/>
</dbReference>
<evidence type="ECO:0000259" key="1">
    <source>
        <dbReference type="Pfam" id="PF01850"/>
    </source>
</evidence>
<dbReference type="EMBL" id="CZDF01000172">
    <property type="protein sequence ID" value="CUR35300.1"/>
    <property type="molecule type" value="Genomic_DNA"/>
</dbReference>
<organism evidence="2 3">
    <name type="scientific">Planktothrix tepida PCC 9214</name>
    <dbReference type="NCBI Taxonomy" id="671072"/>
    <lineage>
        <taxon>Bacteria</taxon>
        <taxon>Bacillati</taxon>
        <taxon>Cyanobacteriota</taxon>
        <taxon>Cyanophyceae</taxon>
        <taxon>Oscillatoriophycideae</taxon>
        <taxon>Oscillatoriales</taxon>
        <taxon>Microcoleaceae</taxon>
        <taxon>Planktothrix</taxon>
    </lineage>
</organism>
<feature type="domain" description="PIN" evidence="1">
    <location>
        <begin position="5"/>
        <end position="121"/>
    </location>
</feature>
<keyword evidence="3" id="KW-1185">Reference proteome</keyword>
<reference evidence="3" key="1">
    <citation type="submission" date="2015-10" db="EMBL/GenBank/DDBJ databases">
        <authorList>
            <person name="Regsiter A."/>
            <person name="william w."/>
        </authorList>
    </citation>
    <scope>NUCLEOTIDE SEQUENCE [LARGE SCALE GENOMIC DNA]</scope>
</reference>
<dbReference type="InterPro" id="IPR052919">
    <property type="entry name" value="TA_system_RNase"/>
</dbReference>
<dbReference type="AlphaFoldDB" id="A0A1J1LTY0"/>